<dbReference type="Proteomes" id="UP000056925">
    <property type="component" value="Chromosome"/>
</dbReference>
<dbReference type="PATRIC" id="fig|1434121.4.peg.1051"/>
<proteinExistence type="predicted"/>
<dbReference type="RefSeq" id="WP_048168155.1">
    <property type="nucleotide sequence ID" value="NZ_CP009502.1"/>
</dbReference>
<reference evidence="1 2" key="1">
    <citation type="submission" date="2014-07" db="EMBL/GenBank/DDBJ databases">
        <title>Methanogenic archaea and the global carbon cycle.</title>
        <authorList>
            <person name="Henriksen J.R."/>
            <person name="Luke J."/>
            <person name="Reinhart S."/>
            <person name="Benedict M.N."/>
            <person name="Youngblut N.D."/>
            <person name="Metcalf M.E."/>
            <person name="Whitaker R.J."/>
            <person name="Metcalf W.W."/>
        </authorList>
    </citation>
    <scope>NUCLEOTIDE SEQUENCE [LARGE SCALE GENOMIC DNA]</scope>
    <source>
        <strain evidence="1 2">CHTI-55</strain>
    </source>
</reference>
<dbReference type="GeneID" id="41602131"/>
<sequence length="121" mass="13709">MAEATEQKNKPMIWKELVLGFAVVESCIYHSIRTIPIVTASNAEEVLFTDNLTRLTKLESDETVKGVLPVPFPTYEVTGAMPTEGEEFSEVILLGYEYPGMEAPDWMEILKREVENPRRCV</sequence>
<dbReference type="AlphaFoldDB" id="A0A0E3L0B1"/>
<gene>
    <name evidence="1" type="ORF">MSTHC_0823</name>
</gene>
<evidence type="ECO:0000313" key="2">
    <source>
        <dbReference type="Proteomes" id="UP000056925"/>
    </source>
</evidence>
<dbReference type="EMBL" id="CP009502">
    <property type="protein sequence ID" value="AKB15141.1"/>
    <property type="molecule type" value="Genomic_DNA"/>
</dbReference>
<evidence type="ECO:0000313" key="1">
    <source>
        <dbReference type="EMBL" id="AKB15141.1"/>
    </source>
</evidence>
<name>A0A0E3L0B1_METTE</name>
<organism evidence="1 2">
    <name type="scientific">Methanosarcina thermophila CHTI-55</name>
    <dbReference type="NCBI Taxonomy" id="1434121"/>
    <lineage>
        <taxon>Archaea</taxon>
        <taxon>Methanobacteriati</taxon>
        <taxon>Methanobacteriota</taxon>
        <taxon>Stenosarchaea group</taxon>
        <taxon>Methanomicrobia</taxon>
        <taxon>Methanosarcinales</taxon>
        <taxon>Methanosarcinaceae</taxon>
        <taxon>Methanosarcina</taxon>
    </lineage>
</organism>
<dbReference type="KEGG" id="mthe:MSTHC_0823"/>
<accession>A0A0E3L0B1</accession>
<protein>
    <submittedName>
        <fullName evidence="1">Uncharacterized protein</fullName>
    </submittedName>
</protein>
<dbReference type="HOGENOM" id="CLU_2044422_0_0_2"/>